<dbReference type="AlphaFoldDB" id="A0A7W8J3R9"/>
<dbReference type="EMBL" id="JACHDZ010000001">
    <property type="protein sequence ID" value="MBB5342073.1"/>
    <property type="molecule type" value="Genomic_DNA"/>
</dbReference>
<gene>
    <name evidence="1" type="ORF">HDF10_000023</name>
</gene>
<reference evidence="1 2" key="1">
    <citation type="submission" date="2020-08" db="EMBL/GenBank/DDBJ databases">
        <title>Genomic Encyclopedia of Type Strains, Phase IV (KMG-V): Genome sequencing to study the core and pangenomes of soil and plant-associated prokaryotes.</title>
        <authorList>
            <person name="Whitman W."/>
        </authorList>
    </citation>
    <scope>NUCLEOTIDE SEQUENCE [LARGE SCALE GENOMIC DNA]</scope>
    <source>
        <strain evidence="1 2">M8US30</strain>
    </source>
</reference>
<proteinExistence type="predicted"/>
<organism evidence="1 2">
    <name type="scientific">Tunturiibacter lichenicola</name>
    <dbReference type="NCBI Taxonomy" id="2051959"/>
    <lineage>
        <taxon>Bacteria</taxon>
        <taxon>Pseudomonadati</taxon>
        <taxon>Acidobacteriota</taxon>
        <taxon>Terriglobia</taxon>
        <taxon>Terriglobales</taxon>
        <taxon>Acidobacteriaceae</taxon>
        <taxon>Tunturiibacter</taxon>
    </lineage>
</organism>
<protein>
    <submittedName>
        <fullName evidence="1">Uncharacterized protein</fullName>
    </submittedName>
</protein>
<comment type="caution">
    <text evidence="1">The sequence shown here is derived from an EMBL/GenBank/DDBJ whole genome shotgun (WGS) entry which is preliminary data.</text>
</comment>
<accession>A0A7W8J3R9</accession>
<evidence type="ECO:0000313" key="1">
    <source>
        <dbReference type="EMBL" id="MBB5342073.1"/>
    </source>
</evidence>
<dbReference type="Proteomes" id="UP000569092">
    <property type="component" value="Unassembled WGS sequence"/>
</dbReference>
<evidence type="ECO:0000313" key="2">
    <source>
        <dbReference type="Proteomes" id="UP000569092"/>
    </source>
</evidence>
<sequence>MRRRNLSFVGFASGNAQPMLYFERLDIESRDRTPSRYQVIIKAMFHGVLGCDRQFLRTIAKIAGGKIAKG</sequence>
<name>A0A7W8J3R9_9BACT</name>